<evidence type="ECO:0000256" key="7">
    <source>
        <dbReference type="ARBA" id="ARBA00023136"/>
    </source>
</evidence>
<keyword evidence="6 9" id="KW-0333">Golgi apparatus</keyword>
<keyword evidence="3 9" id="KW-0808">Transferase</keyword>
<dbReference type="InterPro" id="IPR018011">
    <property type="entry name" value="Carb_sulfotrans_8-10"/>
</dbReference>
<dbReference type="GO" id="GO:0000139">
    <property type="term" value="C:Golgi membrane"/>
    <property type="evidence" value="ECO:0007669"/>
    <property type="project" value="UniProtKB-SubCell"/>
</dbReference>
<reference evidence="10 11" key="1">
    <citation type="submission" date="2022-12" db="EMBL/GenBank/DDBJ databases">
        <title>Chromosome-level genome assembly of true bugs.</title>
        <authorList>
            <person name="Ma L."/>
            <person name="Li H."/>
        </authorList>
    </citation>
    <scope>NUCLEOTIDE SEQUENCE [LARGE SCALE GENOMIC DNA]</scope>
    <source>
        <strain evidence="10">Lab_2022b</strain>
    </source>
</reference>
<keyword evidence="4" id="KW-0812">Transmembrane</keyword>
<keyword evidence="9" id="KW-0735">Signal-anchor</keyword>
<evidence type="ECO:0000256" key="5">
    <source>
        <dbReference type="ARBA" id="ARBA00022989"/>
    </source>
</evidence>
<dbReference type="EMBL" id="JAPXFL010000008">
    <property type="protein sequence ID" value="KAK9503282.1"/>
    <property type="molecule type" value="Genomic_DNA"/>
</dbReference>
<sequence length="281" mass="33156">MRQIEENGVDLYAIEEEMAFRREQIFTTCQLFRHDDIIPNTWDFVVDAHHSLVWCKVMKAASSTWIYYFNILGGYEEAILRKGLENPLKLLRSRFPIPTTTQLNSALHSSLSFIIVREPLERLLSIYLSIKTSMKDINHSELINNIKEHIYGNRRKSLNDLTFKQFVNYVIESDINGKPWTPLYKCCAPCLVNFTAIAKMETLLEDQEYIIKRSGIDDILNTAKVKLQYLAHRKVEHTSDYLDLYYSQLDFNLLNKLLEIYSIDYEMFKYNATKYYSYVSY</sequence>
<dbReference type="GO" id="GO:0008146">
    <property type="term" value="F:sulfotransferase activity"/>
    <property type="evidence" value="ECO:0007669"/>
    <property type="project" value="InterPro"/>
</dbReference>
<keyword evidence="9" id="KW-0119">Carbohydrate metabolism</keyword>
<evidence type="ECO:0000256" key="3">
    <source>
        <dbReference type="ARBA" id="ARBA00022679"/>
    </source>
</evidence>
<dbReference type="PANTHER" id="PTHR12137:SF30">
    <property type="entry name" value="CARBOHYDRATE SULFOTRANSFERASE"/>
    <property type="match status" value="1"/>
</dbReference>
<gene>
    <name evidence="10" type="ORF">O3M35_011884</name>
</gene>
<dbReference type="Pfam" id="PF03567">
    <property type="entry name" value="Sulfotransfer_2"/>
    <property type="match status" value="1"/>
</dbReference>
<keyword evidence="11" id="KW-1185">Reference proteome</keyword>
<dbReference type="InterPro" id="IPR005331">
    <property type="entry name" value="Sulfotransferase"/>
</dbReference>
<dbReference type="AlphaFoldDB" id="A0AAW1CYA4"/>
<keyword evidence="7" id="KW-0472">Membrane</keyword>
<comment type="subcellular location">
    <subcellularLocation>
        <location evidence="1 9">Golgi apparatus membrane</location>
        <topology evidence="1 9">Single-pass type II membrane protein</topology>
    </subcellularLocation>
</comment>
<evidence type="ECO:0000256" key="6">
    <source>
        <dbReference type="ARBA" id="ARBA00023034"/>
    </source>
</evidence>
<name>A0AAW1CYA4_9HEMI</name>
<accession>A0AAW1CYA4</accession>
<protein>
    <recommendedName>
        <fullName evidence="9">Carbohydrate sulfotransferase</fullName>
        <ecNumber evidence="9">2.8.2.-</ecNumber>
    </recommendedName>
</protein>
<evidence type="ECO:0000256" key="9">
    <source>
        <dbReference type="RuleBase" id="RU364020"/>
    </source>
</evidence>
<dbReference type="GO" id="GO:0016051">
    <property type="term" value="P:carbohydrate biosynthetic process"/>
    <property type="evidence" value="ECO:0007669"/>
    <property type="project" value="InterPro"/>
</dbReference>
<evidence type="ECO:0000313" key="10">
    <source>
        <dbReference type="EMBL" id="KAK9503282.1"/>
    </source>
</evidence>
<comment type="similarity">
    <text evidence="2 9">Belongs to the sulfotransferase 2 family.</text>
</comment>
<evidence type="ECO:0000256" key="8">
    <source>
        <dbReference type="ARBA" id="ARBA00023180"/>
    </source>
</evidence>
<dbReference type="Proteomes" id="UP001461498">
    <property type="component" value="Unassembled WGS sequence"/>
</dbReference>
<comment type="caution">
    <text evidence="10">The sequence shown here is derived from an EMBL/GenBank/DDBJ whole genome shotgun (WGS) entry which is preliminary data.</text>
</comment>
<evidence type="ECO:0000256" key="2">
    <source>
        <dbReference type="ARBA" id="ARBA00006339"/>
    </source>
</evidence>
<keyword evidence="8 9" id="KW-0325">Glycoprotein</keyword>
<organism evidence="10 11">
    <name type="scientific">Rhynocoris fuscipes</name>
    <dbReference type="NCBI Taxonomy" id="488301"/>
    <lineage>
        <taxon>Eukaryota</taxon>
        <taxon>Metazoa</taxon>
        <taxon>Ecdysozoa</taxon>
        <taxon>Arthropoda</taxon>
        <taxon>Hexapoda</taxon>
        <taxon>Insecta</taxon>
        <taxon>Pterygota</taxon>
        <taxon>Neoptera</taxon>
        <taxon>Paraneoptera</taxon>
        <taxon>Hemiptera</taxon>
        <taxon>Heteroptera</taxon>
        <taxon>Panheteroptera</taxon>
        <taxon>Cimicomorpha</taxon>
        <taxon>Reduviidae</taxon>
        <taxon>Harpactorinae</taxon>
        <taxon>Harpactorini</taxon>
        <taxon>Rhynocoris</taxon>
    </lineage>
</organism>
<keyword evidence="5" id="KW-1133">Transmembrane helix</keyword>
<proteinExistence type="inferred from homology"/>
<evidence type="ECO:0000256" key="1">
    <source>
        <dbReference type="ARBA" id="ARBA00004323"/>
    </source>
</evidence>
<evidence type="ECO:0000313" key="11">
    <source>
        <dbReference type="Proteomes" id="UP001461498"/>
    </source>
</evidence>
<dbReference type="EC" id="2.8.2.-" evidence="9"/>
<dbReference type="PANTHER" id="PTHR12137">
    <property type="entry name" value="CARBOHYDRATE SULFOTRANSFERASE"/>
    <property type="match status" value="1"/>
</dbReference>
<evidence type="ECO:0000256" key="4">
    <source>
        <dbReference type="ARBA" id="ARBA00022692"/>
    </source>
</evidence>